<evidence type="ECO:0000313" key="1">
    <source>
        <dbReference type="EMBL" id="MBB4079891.1"/>
    </source>
</evidence>
<keyword evidence="2" id="KW-1185">Reference proteome</keyword>
<proteinExistence type="predicted"/>
<reference evidence="1 2" key="1">
    <citation type="submission" date="2020-08" db="EMBL/GenBank/DDBJ databases">
        <title>Genomic Encyclopedia of Type Strains, Phase IV (KMG-IV): sequencing the most valuable type-strain genomes for metagenomic binning, comparative biology and taxonomic classification.</title>
        <authorList>
            <person name="Goeker M."/>
        </authorList>
    </citation>
    <scope>NUCLEOTIDE SEQUENCE [LARGE SCALE GENOMIC DNA]</scope>
    <source>
        <strain evidence="1 2">DSM 105137</strain>
    </source>
</reference>
<organism evidence="1 2">
    <name type="scientific">Neolewinella aquimaris</name>
    <dbReference type="NCBI Taxonomy" id="1835722"/>
    <lineage>
        <taxon>Bacteria</taxon>
        <taxon>Pseudomonadati</taxon>
        <taxon>Bacteroidota</taxon>
        <taxon>Saprospiria</taxon>
        <taxon>Saprospirales</taxon>
        <taxon>Lewinellaceae</taxon>
        <taxon>Neolewinella</taxon>
    </lineage>
</organism>
<gene>
    <name evidence="1" type="ORF">GGR28_002518</name>
</gene>
<accession>A0A840E3X8</accession>
<dbReference type="EMBL" id="JACIFF010000006">
    <property type="protein sequence ID" value="MBB4079891.1"/>
    <property type="molecule type" value="Genomic_DNA"/>
</dbReference>
<dbReference type="Proteomes" id="UP000576209">
    <property type="component" value="Unassembled WGS sequence"/>
</dbReference>
<sequence length="461" mass="55519">MRDRLRKFTAFTERLLPHETAYLMGHHQLEDADRIAILERVERNSREVSSFLPYDESIDKRKYHHLRHWMEKKLAAIDVDERHAWLLRLERLIVTDAIDQEDERQLLRAIRHYEHPGFYFMKFYEVLGHYRHFLQIRMRYRDHATVHDFLMTYADHYARSKEGYDRLHAVTQDVVEQYARRGGESWQWAESLEQVFLDGDMDGLNRYLALVRLTFVSFNHREYDRILVHFDRIDRAFRDGRNYSPRLLTNYYGNRMLLHAYRREYERAIYYGWLSVRSLNYDHLFYVNNLASLLLRLDRETEALELLQGAKQAAKTTVNSYNRIGYTAFYLEALLKTGRLEQAESYGESYLRAYRKEILRYRWHLFFTVYLLALLRRGQPTRALKVIRQFKLLDRDAAAANKPGYLPTIPTLAELARWREGLLTDKEFHASFRKRLHSLPEASEERERFAAFCRDLEPLLQ</sequence>
<protein>
    <recommendedName>
        <fullName evidence="3">Tetratricopeptide repeat protein</fullName>
    </recommendedName>
</protein>
<dbReference type="InterPro" id="IPR011990">
    <property type="entry name" value="TPR-like_helical_dom_sf"/>
</dbReference>
<name>A0A840E3X8_9BACT</name>
<comment type="caution">
    <text evidence="1">The sequence shown here is derived from an EMBL/GenBank/DDBJ whole genome shotgun (WGS) entry which is preliminary data.</text>
</comment>
<evidence type="ECO:0008006" key="3">
    <source>
        <dbReference type="Google" id="ProtNLM"/>
    </source>
</evidence>
<dbReference type="RefSeq" id="WP_183496130.1">
    <property type="nucleotide sequence ID" value="NZ_JACIFF010000006.1"/>
</dbReference>
<evidence type="ECO:0000313" key="2">
    <source>
        <dbReference type="Proteomes" id="UP000576209"/>
    </source>
</evidence>
<dbReference type="SUPFAM" id="SSF48452">
    <property type="entry name" value="TPR-like"/>
    <property type="match status" value="1"/>
</dbReference>
<dbReference type="AlphaFoldDB" id="A0A840E3X8"/>
<dbReference type="Gene3D" id="1.25.40.10">
    <property type="entry name" value="Tetratricopeptide repeat domain"/>
    <property type="match status" value="1"/>
</dbReference>